<comment type="caution">
    <text evidence="1">The sequence shown here is derived from an EMBL/GenBank/DDBJ whole genome shotgun (WGS) entry which is preliminary data.</text>
</comment>
<organism evidence="1 2">
    <name type="scientific">Irpex rosettiformis</name>
    <dbReference type="NCBI Taxonomy" id="378272"/>
    <lineage>
        <taxon>Eukaryota</taxon>
        <taxon>Fungi</taxon>
        <taxon>Dikarya</taxon>
        <taxon>Basidiomycota</taxon>
        <taxon>Agaricomycotina</taxon>
        <taxon>Agaricomycetes</taxon>
        <taxon>Polyporales</taxon>
        <taxon>Irpicaceae</taxon>
        <taxon>Irpex</taxon>
    </lineage>
</organism>
<evidence type="ECO:0000313" key="1">
    <source>
        <dbReference type="EMBL" id="KAI0092454.1"/>
    </source>
</evidence>
<accession>A0ACB8UEK5</accession>
<proteinExistence type="predicted"/>
<dbReference type="EMBL" id="MU274903">
    <property type="protein sequence ID" value="KAI0092454.1"/>
    <property type="molecule type" value="Genomic_DNA"/>
</dbReference>
<sequence>MRQPTLFTFFPEHSGSSHKRRREKDNGFEGGGKVGKAKIKVDTTIVHPTRSRQHSNGNDEPPTITKKFVALIKAGPTNTPRVAVSSSSSEPTCYEMTGLASPESTRATPSSNREKTGYLPTPITTKSKKLTRPSTTMVSALTSNDFQHTRHHQLSTPTTPTRQQSAPAKSFHGSLYFPITPQSSFISMADTVDTSPNASERNGETMSQTIIPSSQTQILEINPFALSGTTSHQPEHSNHIILPSRFTNHASLSHFMTNDENDEEFCIVPSSQTQELNHERPPSPPSQLSTHRVPSGPSSSSEIIPDSQPPTTGVFSSPTRQKKQAVSPTSKRSFWYTGTIDAKGNTDPSQGTIEREVIPTSQCIHEKEMTSLEFLDISARLKRSDGSSNSHKRPDVTVAEDAISDIQKRSSTGFLLSSEACRTPTRRRRNFGRDTNLEGSPSVIPILRSGGSSRSPKTPCTHVRFSKDDPQAVPQSSQTEPESSQWHVPTQYSPSKRPLESSQTELESSQWRIPTQSSQTEEEPSQWRVPTQYTPRGRHKLGAPQFDNNDGDDSQPLFDSLSLPVASYHDESEGEAQPSSSSTRCKYSGPPKAHTDEEMEEIYGQDDDRIPGASSFSLSQLDSPQAILQRLAHARLKLIREPVDSQLGVSGSSFSIPSDYDGA</sequence>
<dbReference type="Proteomes" id="UP001055072">
    <property type="component" value="Unassembled WGS sequence"/>
</dbReference>
<evidence type="ECO:0000313" key="2">
    <source>
        <dbReference type="Proteomes" id="UP001055072"/>
    </source>
</evidence>
<keyword evidence="2" id="KW-1185">Reference proteome</keyword>
<protein>
    <submittedName>
        <fullName evidence="1">Uncharacterized protein</fullName>
    </submittedName>
</protein>
<gene>
    <name evidence="1" type="ORF">BDY19DRAFT_1053966</name>
</gene>
<name>A0ACB8UEK5_9APHY</name>
<reference evidence="1" key="1">
    <citation type="journal article" date="2021" name="Environ. Microbiol.">
        <title>Gene family expansions and transcriptome signatures uncover fungal adaptations to wood decay.</title>
        <authorList>
            <person name="Hage H."/>
            <person name="Miyauchi S."/>
            <person name="Viragh M."/>
            <person name="Drula E."/>
            <person name="Min B."/>
            <person name="Chaduli D."/>
            <person name="Navarro D."/>
            <person name="Favel A."/>
            <person name="Norest M."/>
            <person name="Lesage-Meessen L."/>
            <person name="Balint B."/>
            <person name="Merenyi Z."/>
            <person name="de Eugenio L."/>
            <person name="Morin E."/>
            <person name="Martinez A.T."/>
            <person name="Baldrian P."/>
            <person name="Stursova M."/>
            <person name="Martinez M.J."/>
            <person name="Novotny C."/>
            <person name="Magnuson J.K."/>
            <person name="Spatafora J.W."/>
            <person name="Maurice S."/>
            <person name="Pangilinan J."/>
            <person name="Andreopoulos W."/>
            <person name="LaButti K."/>
            <person name="Hundley H."/>
            <person name="Na H."/>
            <person name="Kuo A."/>
            <person name="Barry K."/>
            <person name="Lipzen A."/>
            <person name="Henrissat B."/>
            <person name="Riley R."/>
            <person name="Ahrendt S."/>
            <person name="Nagy L.G."/>
            <person name="Grigoriev I.V."/>
            <person name="Martin F."/>
            <person name="Rosso M.N."/>
        </authorList>
    </citation>
    <scope>NUCLEOTIDE SEQUENCE</scope>
    <source>
        <strain evidence="1">CBS 384.51</strain>
    </source>
</reference>